<dbReference type="EMBL" id="JABCRI010000004">
    <property type="protein sequence ID" value="KAF8407493.1"/>
    <property type="molecule type" value="Genomic_DNA"/>
</dbReference>
<dbReference type="Proteomes" id="UP000655225">
    <property type="component" value="Unassembled WGS sequence"/>
</dbReference>
<feature type="compositionally biased region" description="Low complexity" evidence="1">
    <location>
        <begin position="81"/>
        <end position="96"/>
    </location>
</feature>
<accession>A0A835DKH5</accession>
<keyword evidence="3" id="KW-1185">Reference proteome</keyword>
<dbReference type="GO" id="GO:0003723">
    <property type="term" value="F:RNA binding"/>
    <property type="evidence" value="ECO:0007669"/>
    <property type="project" value="InterPro"/>
</dbReference>
<dbReference type="PANTHER" id="PTHR13452">
    <property type="entry name" value="THUMP DOMAIN CONTAINING PROTEIN 1-RELATED"/>
    <property type="match status" value="1"/>
</dbReference>
<protein>
    <submittedName>
        <fullName evidence="2">Uncharacterized protein</fullName>
    </submittedName>
</protein>
<comment type="caution">
    <text evidence="2">The sequence shown here is derived from an EMBL/GenBank/DDBJ whole genome shotgun (WGS) entry which is preliminary data.</text>
</comment>
<dbReference type="GO" id="GO:0006400">
    <property type="term" value="P:tRNA modification"/>
    <property type="evidence" value="ECO:0007669"/>
    <property type="project" value="InterPro"/>
</dbReference>
<proteinExistence type="predicted"/>
<evidence type="ECO:0000313" key="2">
    <source>
        <dbReference type="EMBL" id="KAF8407493.1"/>
    </source>
</evidence>
<dbReference type="OMA" id="ECVNNAN"/>
<dbReference type="AlphaFoldDB" id="A0A835DKH5"/>
<sequence>MAEAEEEVGLGLGLGLGQGEAEGLSPWEQHSAVISIPRFDYNAPSSLLEHSHSGFLVTCTLKREKSATKEVISILEKYVGSSSSNSSECSESSDANESGKRRKTFSEEIDGECVNNANIKRDTAILGDSAGELSKETGLSFLKRDANVERDLVLSLVKLTRSGLILLTFPRNNFHDTVDIVSNVFHTLESGTLRSPLNHNFPSDNNSLLSVVPHRERPFRMLWEVYKRMQGTNMNRLPSNPELRVMNKKLRPLKAPKKLQWSKAPRVVACLLWNIVLMIFTCSTT</sequence>
<name>A0A835DKH5_TETSI</name>
<gene>
    <name evidence="2" type="ORF">HHK36_006627</name>
</gene>
<evidence type="ECO:0000313" key="3">
    <source>
        <dbReference type="Proteomes" id="UP000655225"/>
    </source>
</evidence>
<feature type="region of interest" description="Disordered" evidence="1">
    <location>
        <begin position="81"/>
        <end position="103"/>
    </location>
</feature>
<reference evidence="2 3" key="1">
    <citation type="submission" date="2020-04" db="EMBL/GenBank/DDBJ databases">
        <title>Plant Genome Project.</title>
        <authorList>
            <person name="Zhang R.-G."/>
        </authorList>
    </citation>
    <scope>NUCLEOTIDE SEQUENCE [LARGE SCALE GENOMIC DNA]</scope>
    <source>
        <strain evidence="2">YNK0</strain>
        <tissue evidence="2">Leaf</tissue>
    </source>
</reference>
<dbReference type="PANTHER" id="PTHR13452:SF13">
    <property type="entry name" value="OS02G0672400 PROTEIN"/>
    <property type="match status" value="1"/>
</dbReference>
<dbReference type="InterPro" id="IPR040183">
    <property type="entry name" value="THUMPD1-like"/>
</dbReference>
<dbReference type="OrthoDB" id="367221at2759"/>
<organism evidence="2 3">
    <name type="scientific">Tetracentron sinense</name>
    <name type="common">Spur-leaf</name>
    <dbReference type="NCBI Taxonomy" id="13715"/>
    <lineage>
        <taxon>Eukaryota</taxon>
        <taxon>Viridiplantae</taxon>
        <taxon>Streptophyta</taxon>
        <taxon>Embryophyta</taxon>
        <taxon>Tracheophyta</taxon>
        <taxon>Spermatophyta</taxon>
        <taxon>Magnoliopsida</taxon>
        <taxon>Trochodendrales</taxon>
        <taxon>Trochodendraceae</taxon>
        <taxon>Tetracentron</taxon>
    </lineage>
</organism>
<evidence type="ECO:0000256" key="1">
    <source>
        <dbReference type="SAM" id="MobiDB-lite"/>
    </source>
</evidence>